<dbReference type="InterPro" id="IPR003331">
    <property type="entry name" value="UDP_GlcNAc_Epimerase_2_dom"/>
</dbReference>
<evidence type="ECO:0000256" key="1">
    <source>
        <dbReference type="RuleBase" id="RU003513"/>
    </source>
</evidence>
<dbReference type="Proteomes" id="UP001203212">
    <property type="component" value="Unassembled WGS sequence"/>
</dbReference>
<comment type="similarity">
    <text evidence="1">Belongs to the UDP-N-acetylglucosamine 2-epimerase family.</text>
</comment>
<dbReference type="EMBL" id="JAKILK010000005">
    <property type="protein sequence ID" value="MCL1117659.1"/>
    <property type="molecule type" value="Genomic_DNA"/>
</dbReference>
<organism evidence="3 4">
    <name type="scientific">Shewanella aestuarii</name>
    <dbReference type="NCBI Taxonomy" id="1028752"/>
    <lineage>
        <taxon>Bacteria</taxon>
        <taxon>Pseudomonadati</taxon>
        <taxon>Pseudomonadota</taxon>
        <taxon>Gammaproteobacteria</taxon>
        <taxon>Alteromonadales</taxon>
        <taxon>Shewanellaceae</taxon>
        <taxon>Shewanella</taxon>
    </lineage>
</organism>
<feature type="domain" description="UDP-N-acetylglucosamine 2-epimerase" evidence="2">
    <location>
        <begin position="23"/>
        <end position="352"/>
    </location>
</feature>
<accession>A0ABT0L1S1</accession>
<comment type="caution">
    <text evidence="3">The sequence shown here is derived from an EMBL/GenBank/DDBJ whole genome shotgun (WGS) entry which is preliminary data.</text>
</comment>
<dbReference type="SUPFAM" id="SSF53756">
    <property type="entry name" value="UDP-Glycosyltransferase/glycogen phosphorylase"/>
    <property type="match status" value="1"/>
</dbReference>
<dbReference type="RefSeq" id="WP_229778254.1">
    <property type="nucleotide sequence ID" value="NZ_BMOT01000005.1"/>
</dbReference>
<dbReference type="CDD" id="cd03786">
    <property type="entry name" value="GTB_UDP-GlcNAc_2-Epimerase"/>
    <property type="match status" value="1"/>
</dbReference>
<evidence type="ECO:0000313" key="3">
    <source>
        <dbReference type="EMBL" id="MCL1117659.1"/>
    </source>
</evidence>
<dbReference type="InterPro" id="IPR029767">
    <property type="entry name" value="WecB-like"/>
</dbReference>
<dbReference type="GO" id="GO:0008761">
    <property type="term" value="F:UDP-N-acetylglucosamine 2-epimerase activity"/>
    <property type="evidence" value="ECO:0007669"/>
    <property type="project" value="UniProtKB-EC"/>
</dbReference>
<keyword evidence="4" id="KW-1185">Reference proteome</keyword>
<keyword evidence="1 3" id="KW-0413">Isomerase</keyword>
<name>A0ABT0L1S1_9GAMM</name>
<dbReference type="Gene3D" id="3.40.50.2000">
    <property type="entry name" value="Glycogen Phosphorylase B"/>
    <property type="match status" value="2"/>
</dbReference>
<evidence type="ECO:0000259" key="2">
    <source>
        <dbReference type="Pfam" id="PF02350"/>
    </source>
</evidence>
<dbReference type="Pfam" id="PF02350">
    <property type="entry name" value="Epimerase_2"/>
    <property type="match status" value="1"/>
</dbReference>
<gene>
    <name evidence="3" type="primary">wecB</name>
    <name evidence="3" type="ORF">L2689_10450</name>
</gene>
<reference evidence="3 4" key="1">
    <citation type="submission" date="2022-01" db="EMBL/GenBank/DDBJ databases">
        <title>Whole genome-based taxonomy of the Shewanellaceae.</title>
        <authorList>
            <person name="Martin-Rodriguez A.J."/>
        </authorList>
    </citation>
    <scope>NUCLEOTIDE SEQUENCE [LARGE SCALE GENOMIC DNA]</scope>
    <source>
        <strain evidence="3 4">JCM 17801</strain>
    </source>
</reference>
<dbReference type="PANTHER" id="PTHR43174">
    <property type="entry name" value="UDP-N-ACETYLGLUCOSAMINE 2-EPIMERASE"/>
    <property type="match status" value="1"/>
</dbReference>
<sequence length="357" mass="39869">MTKVVTILGARPQFIKAGSVSREFAKYDNFKEIIVHTGQHYDANMSDVFFDEMKIPKPDYFLGIGGKSHGAMTGQMIEKIEEVLLNEKPDWVLVYGDTNSTLAGAIAASKLHIKVAHIEAGLRSFNMKMPEEVNRILTDRISSILFCPTQTAIDNLQSEGVDKWNTQVELSGDVMQDGAIFYRDLAEKPPGLTLDREFILSTIHRAENTDSEKRLTAIVESLNEIAEQIAVVLPLHPRTKIKLEALSVKLSSKVTLIDPVGYLNMVWLIDNCKLVMTDSGGLQKEAFFFEKPCITLRDETEWVELVINNFNTLVGADKAAIISAFKEHTFSNDFSIDLYGNGFASNNIANALINYEK</sequence>
<proteinExistence type="inferred from homology"/>
<protein>
    <submittedName>
        <fullName evidence="3">UDP-N-acetylglucosamine 2-epimerase (Non-hydrolyzing)</fullName>
        <ecNumber evidence="3">5.1.3.14</ecNumber>
    </submittedName>
</protein>
<evidence type="ECO:0000313" key="4">
    <source>
        <dbReference type="Proteomes" id="UP001203212"/>
    </source>
</evidence>
<dbReference type="NCBIfam" id="TIGR00236">
    <property type="entry name" value="wecB"/>
    <property type="match status" value="1"/>
</dbReference>
<dbReference type="EC" id="5.1.3.14" evidence="3"/>
<dbReference type="PANTHER" id="PTHR43174:SF1">
    <property type="entry name" value="UDP-N-ACETYLGLUCOSAMINE 2-EPIMERASE"/>
    <property type="match status" value="1"/>
</dbReference>